<dbReference type="EMBL" id="CP013655">
    <property type="protein sequence ID" value="ALS37685.1"/>
    <property type="molecule type" value="Genomic_DNA"/>
</dbReference>
<proteinExistence type="predicted"/>
<dbReference type="RefSeq" id="WP_208927313.1">
    <property type="nucleotide sequence ID" value="NZ_CP013655.1"/>
</dbReference>
<evidence type="ECO:0000313" key="1">
    <source>
        <dbReference type="EMBL" id="ALS37685.1"/>
    </source>
</evidence>
<reference evidence="2" key="1">
    <citation type="submission" date="2015-12" db="EMBL/GenBank/DDBJ databases">
        <authorList>
            <person name="Lauer A."/>
            <person name="Humrighouse B."/>
            <person name="Loparev V."/>
            <person name="Shewmaker P.L."/>
            <person name="Whitney A.M."/>
            <person name="McLaughlin R.W."/>
        </authorList>
    </citation>
    <scope>NUCLEOTIDE SEQUENCE [LARGE SCALE GENOMIC DNA]</scope>
    <source>
        <strain evidence="2">LMG 26678</strain>
    </source>
</reference>
<protein>
    <submittedName>
        <fullName evidence="1">Uncharacterized protein</fullName>
    </submittedName>
</protein>
<sequence length="432" mass="50938">MTNRTHSLKKNNYDFFQQHLTNRYSTIKDEILPKRYVSTYASEIDNSYLLQNIVSEGTPLIDFLSLMFDVDRMEPENPYIYHALSPSARGFQGYTVTMNFSFNGHELNFIYLKNHQDFYLTSGYLQKAYTDKLDITIKLFYDHANIGSYYGRFGFILSLLDAGHQINHFEKLTDQFNYPVSVIEYLPKNSTINSNFFPLVCLNFEYNHAIDLSLEGDKSLFLESDLRIEEVVDSNFSLFIEGINSYDSLQRGKKEPLLEVFDYDFIVKKRTSLQSYEGLSFSETKEVETIELNKLMELNKKNYSRIDMIIFDLVQKKIICPEEIKDMRDFIDIEKVFYDSMEYISVEKASYLFLTFSKRKTANNSKTVLIDFIQSAELMHEVSIFFSQKDYISRCFRNINDKYVLSKFQQYEYVTYMQIVGINNQNRKLILS</sequence>
<dbReference type="Proteomes" id="UP000067523">
    <property type="component" value="Chromosome"/>
</dbReference>
<keyword evidence="2" id="KW-1185">Reference proteome</keyword>
<dbReference type="STRING" id="118060.ATZ35_11145"/>
<organism evidence="1 2">
    <name type="scientific">Enterococcus rotai</name>
    <dbReference type="NCBI Taxonomy" id="118060"/>
    <lineage>
        <taxon>Bacteria</taxon>
        <taxon>Bacillati</taxon>
        <taxon>Bacillota</taxon>
        <taxon>Bacilli</taxon>
        <taxon>Lactobacillales</taxon>
        <taxon>Enterococcaceae</taxon>
        <taxon>Enterococcus</taxon>
    </lineage>
</organism>
<evidence type="ECO:0000313" key="2">
    <source>
        <dbReference type="Proteomes" id="UP000067523"/>
    </source>
</evidence>
<accession>A0A0U2LX26</accession>
<gene>
    <name evidence="1" type="ORF">ATZ35_11145</name>
</gene>
<dbReference type="KEGG" id="erx:ATZ35_11145"/>
<name>A0A0U2LX26_9ENTE</name>
<dbReference type="AlphaFoldDB" id="A0A0U2LX26"/>